<dbReference type="SUPFAM" id="SSF51735">
    <property type="entry name" value="NAD(P)-binding Rossmann-fold domains"/>
    <property type="match status" value="1"/>
</dbReference>
<dbReference type="GO" id="GO:0050661">
    <property type="term" value="F:NADP binding"/>
    <property type="evidence" value="ECO:0007669"/>
    <property type="project" value="InterPro"/>
</dbReference>
<keyword evidence="3" id="KW-0808">Transferase</keyword>
<dbReference type="GO" id="GO:0016301">
    <property type="term" value="F:kinase activity"/>
    <property type="evidence" value="ECO:0007669"/>
    <property type="project" value="UniProtKB-KW"/>
</dbReference>
<protein>
    <submittedName>
        <fullName evidence="3">Bifunctional aspartokinase I/homoserine dehydrogenase I</fullName>
    </submittedName>
</protein>
<dbReference type="InterPro" id="IPR005106">
    <property type="entry name" value="Asp/hSer_DH_NAD-bd"/>
</dbReference>
<dbReference type="Gene3D" id="3.40.50.720">
    <property type="entry name" value="NAD(P)-binding Rossmann-like Domain"/>
    <property type="match status" value="1"/>
</dbReference>
<reference evidence="3" key="2">
    <citation type="journal article" date="2014" name="ISME J.">
        <title>Microbial stratification in low pH oxic and suboxic macroscopic growths along an acid mine drainage.</title>
        <authorList>
            <person name="Mendez-Garcia C."/>
            <person name="Mesa V."/>
            <person name="Sprenger R.R."/>
            <person name="Richter M."/>
            <person name="Diez M.S."/>
            <person name="Solano J."/>
            <person name="Bargiela R."/>
            <person name="Golyshina O.V."/>
            <person name="Manteca A."/>
            <person name="Ramos J.L."/>
            <person name="Gallego J.R."/>
            <person name="Llorente I."/>
            <person name="Martins Dos Santos V.A."/>
            <person name="Jensen O.N."/>
            <person name="Pelaez A.I."/>
            <person name="Sanchez J."/>
            <person name="Ferrer M."/>
        </authorList>
    </citation>
    <scope>NUCLEOTIDE SEQUENCE</scope>
</reference>
<proteinExistence type="predicted"/>
<gene>
    <name evidence="3" type="ORF">B1A_06797</name>
</gene>
<dbReference type="InterPro" id="IPR036291">
    <property type="entry name" value="NAD(P)-bd_dom_sf"/>
</dbReference>
<comment type="caution">
    <text evidence="3">The sequence shown here is derived from an EMBL/GenBank/DDBJ whole genome shotgun (WGS) entry which is preliminary data.</text>
</comment>
<dbReference type="EMBL" id="AUZX01004921">
    <property type="protein sequence ID" value="EQD69639.1"/>
    <property type="molecule type" value="Genomic_DNA"/>
</dbReference>
<dbReference type="AlphaFoldDB" id="T1CMJ2"/>
<dbReference type="PANTHER" id="PTHR43070:SF5">
    <property type="entry name" value="HOMOSERINE DEHYDROGENASE"/>
    <property type="match status" value="1"/>
</dbReference>
<evidence type="ECO:0000259" key="2">
    <source>
        <dbReference type="Pfam" id="PF03447"/>
    </source>
</evidence>
<keyword evidence="1" id="KW-0521">NADP</keyword>
<reference evidence="3" key="1">
    <citation type="submission" date="2013-08" db="EMBL/GenBank/DDBJ databases">
        <authorList>
            <person name="Mendez C."/>
            <person name="Richter M."/>
            <person name="Ferrer M."/>
            <person name="Sanchez J."/>
        </authorList>
    </citation>
    <scope>NUCLEOTIDE SEQUENCE</scope>
</reference>
<dbReference type="GO" id="GO:0004412">
    <property type="term" value="F:homoserine dehydrogenase activity"/>
    <property type="evidence" value="ECO:0007669"/>
    <property type="project" value="InterPro"/>
</dbReference>
<feature type="domain" description="Aspartate/homoserine dehydrogenase NAD-binding" evidence="2">
    <location>
        <begin position="11"/>
        <end position="98"/>
    </location>
</feature>
<dbReference type="Gene3D" id="3.30.360.10">
    <property type="entry name" value="Dihydrodipicolinate Reductase, domain 2"/>
    <property type="match status" value="1"/>
</dbReference>
<name>T1CMJ2_9ZZZZ</name>
<accession>T1CMJ2</accession>
<feature type="non-terminal residue" evidence="3">
    <location>
        <position position="154"/>
    </location>
</feature>
<dbReference type="Pfam" id="PF03447">
    <property type="entry name" value="NAD_binding_3"/>
    <property type="match status" value="1"/>
</dbReference>
<dbReference type="GO" id="GO:0009067">
    <property type="term" value="P:aspartate family amino acid biosynthetic process"/>
    <property type="evidence" value="ECO:0007669"/>
    <property type="project" value="InterPro"/>
</dbReference>
<dbReference type="PANTHER" id="PTHR43070">
    <property type="match status" value="1"/>
</dbReference>
<evidence type="ECO:0000256" key="1">
    <source>
        <dbReference type="ARBA" id="ARBA00022857"/>
    </source>
</evidence>
<evidence type="ECO:0000313" key="3">
    <source>
        <dbReference type="EMBL" id="EQD69639.1"/>
    </source>
</evidence>
<keyword evidence="3" id="KW-0418">Kinase</keyword>
<sequence>MVLAETGLACSNWRAQYEGSEQRGELERFIEHVHVDYLPHTVIIDCTASGEIAARYADWLRAGIHVITPNKKANSAELSYYRALQAARRAGGAHFLYEATVGAGLPVVHTLRDLRETGDEITQIEGIFPARSRIFQYLRRRHGLLGHRARCAPA</sequence>
<organism evidence="3">
    <name type="scientific">mine drainage metagenome</name>
    <dbReference type="NCBI Taxonomy" id="410659"/>
    <lineage>
        <taxon>unclassified sequences</taxon>
        <taxon>metagenomes</taxon>
        <taxon>ecological metagenomes</taxon>
    </lineage>
</organism>
<dbReference type="GO" id="GO:0009090">
    <property type="term" value="P:homoserine biosynthetic process"/>
    <property type="evidence" value="ECO:0007669"/>
    <property type="project" value="TreeGrafter"/>
</dbReference>
<dbReference type="InterPro" id="IPR011147">
    <property type="entry name" value="Bifunc_Aspkin/hSer_DH"/>
</dbReference>